<feature type="region of interest" description="Disordered" evidence="1">
    <location>
        <begin position="277"/>
        <end position="321"/>
    </location>
</feature>
<gene>
    <name evidence="2" type="ORF">FB45DRAFT_909854</name>
</gene>
<feature type="region of interest" description="Disordered" evidence="1">
    <location>
        <begin position="391"/>
        <end position="473"/>
    </location>
</feature>
<dbReference type="CDD" id="cd00024">
    <property type="entry name" value="CD_CSD"/>
    <property type="match status" value="1"/>
</dbReference>
<protein>
    <recommendedName>
        <fullName evidence="4">Chromo domain-containing protein</fullName>
    </recommendedName>
</protein>
<evidence type="ECO:0000313" key="3">
    <source>
        <dbReference type="Proteomes" id="UP001221142"/>
    </source>
</evidence>
<keyword evidence="3" id="KW-1185">Reference proteome</keyword>
<dbReference type="EMBL" id="JARKIF010000007">
    <property type="protein sequence ID" value="KAJ7634786.1"/>
    <property type="molecule type" value="Genomic_DNA"/>
</dbReference>
<proteinExistence type="predicted"/>
<dbReference type="SUPFAM" id="SSF54160">
    <property type="entry name" value="Chromo domain-like"/>
    <property type="match status" value="1"/>
</dbReference>
<comment type="caution">
    <text evidence="2">The sequence shown here is derived from an EMBL/GenBank/DDBJ whole genome shotgun (WGS) entry which is preliminary data.</text>
</comment>
<dbReference type="Gene3D" id="3.30.40.10">
    <property type="entry name" value="Zinc/RING finger domain, C3HC4 (zinc finger)"/>
    <property type="match status" value="1"/>
</dbReference>
<name>A0AAD7BZ72_9AGAR</name>
<dbReference type="AlphaFoldDB" id="A0AAD7BZ72"/>
<reference evidence="2" key="1">
    <citation type="submission" date="2023-03" db="EMBL/GenBank/DDBJ databases">
        <title>Massive genome expansion in bonnet fungi (Mycena s.s.) driven by repeated elements and novel gene families across ecological guilds.</title>
        <authorList>
            <consortium name="Lawrence Berkeley National Laboratory"/>
            <person name="Harder C.B."/>
            <person name="Miyauchi S."/>
            <person name="Viragh M."/>
            <person name="Kuo A."/>
            <person name="Thoen E."/>
            <person name="Andreopoulos B."/>
            <person name="Lu D."/>
            <person name="Skrede I."/>
            <person name="Drula E."/>
            <person name="Henrissat B."/>
            <person name="Morin E."/>
            <person name="Kohler A."/>
            <person name="Barry K."/>
            <person name="LaButti K."/>
            <person name="Morin E."/>
            <person name="Salamov A."/>
            <person name="Lipzen A."/>
            <person name="Mereny Z."/>
            <person name="Hegedus B."/>
            <person name="Baldrian P."/>
            <person name="Stursova M."/>
            <person name="Weitz H."/>
            <person name="Taylor A."/>
            <person name="Grigoriev I.V."/>
            <person name="Nagy L.G."/>
            <person name="Martin F."/>
            <person name="Kauserud H."/>
        </authorList>
    </citation>
    <scope>NUCLEOTIDE SEQUENCE</scope>
    <source>
        <strain evidence="2">9284</strain>
    </source>
</reference>
<sequence length="659" mass="71999">MSCRAPPQVPYQPLPDPLDRLAQALTQCVSEEFQTFRTHNDARMSRLEASIDRLNEDLVGARDEARTYVPILGEVLATSHKRIVISLNEMGEILGRVDETLKQNVDKLNRATFSVEELIQILKDPKANDPPTPLHHDMATSPFKQIYANAPRTPSPSPHRVVTLRSEEETSFFTESTLCVDEGAQTPDRAKKDDVFSPEINFAIASPVSRPLVPADWQSQVPSPVLLFNDQPLNDSPLHPPSPLPEGSVASLRLALETSGAAPVSHTPQILAQSLDDIGTPLSPAAPLPDRANDTIPSTPRRSRSRTVEAEQPQSPSNNSFREELSVLNLVNSPHSDIQPAQTRDVSVVPSSVTPSPLFGAQTSPPRLAISIPTAVPEDVCDAFMSPMSPLSDISRFSSPEPGPSTSSQQAGPSRRKTSGLTLATQTKAVASSRDALTPVSEEIPPVPLVKKRKPKTEPAHEPPLKRARQQAGLATVKQEERGKMMTGFVKWPALMQTTDPEIVGKFVGCGVDKCQRWFHCSCVGIAPGDPRLDLDGPEFKCPFCVANQPGPPNPGVDGDRCARPNCPIPTTDELFEPVGVYGHFTKLDSTYGRIEKWLILWKGYPFPEATWEPASGAPGEMIKEFEKKARGERLDPRGEEVVMLDEAIRGGARHPYQI</sequence>
<evidence type="ECO:0008006" key="4">
    <source>
        <dbReference type="Google" id="ProtNLM"/>
    </source>
</evidence>
<dbReference type="Gene3D" id="2.40.50.40">
    <property type="match status" value="1"/>
</dbReference>
<evidence type="ECO:0000313" key="2">
    <source>
        <dbReference type="EMBL" id="KAJ7634786.1"/>
    </source>
</evidence>
<feature type="compositionally biased region" description="Polar residues" evidence="1">
    <location>
        <begin position="419"/>
        <end position="430"/>
    </location>
</feature>
<dbReference type="InterPro" id="IPR011011">
    <property type="entry name" value="Znf_FYVE_PHD"/>
</dbReference>
<evidence type="ECO:0000256" key="1">
    <source>
        <dbReference type="SAM" id="MobiDB-lite"/>
    </source>
</evidence>
<dbReference type="Proteomes" id="UP001221142">
    <property type="component" value="Unassembled WGS sequence"/>
</dbReference>
<dbReference type="InterPro" id="IPR013083">
    <property type="entry name" value="Znf_RING/FYVE/PHD"/>
</dbReference>
<dbReference type="CDD" id="cd15517">
    <property type="entry name" value="PHD_TCF19_like"/>
    <property type="match status" value="1"/>
</dbReference>
<organism evidence="2 3">
    <name type="scientific">Roridomyces roridus</name>
    <dbReference type="NCBI Taxonomy" id="1738132"/>
    <lineage>
        <taxon>Eukaryota</taxon>
        <taxon>Fungi</taxon>
        <taxon>Dikarya</taxon>
        <taxon>Basidiomycota</taxon>
        <taxon>Agaricomycotina</taxon>
        <taxon>Agaricomycetes</taxon>
        <taxon>Agaricomycetidae</taxon>
        <taxon>Agaricales</taxon>
        <taxon>Marasmiineae</taxon>
        <taxon>Mycenaceae</taxon>
        <taxon>Roridomyces</taxon>
    </lineage>
</organism>
<dbReference type="SUPFAM" id="SSF57903">
    <property type="entry name" value="FYVE/PHD zinc finger"/>
    <property type="match status" value="1"/>
</dbReference>
<accession>A0AAD7BZ72</accession>
<dbReference type="InterPro" id="IPR016197">
    <property type="entry name" value="Chromo-like_dom_sf"/>
</dbReference>
<feature type="compositionally biased region" description="Basic and acidic residues" evidence="1">
    <location>
        <begin position="456"/>
        <end position="465"/>
    </location>
</feature>